<keyword evidence="6 14" id="KW-0808">Transferase</keyword>
<dbReference type="InterPro" id="IPR000014">
    <property type="entry name" value="PAS"/>
</dbReference>
<dbReference type="PANTHER" id="PTHR41523">
    <property type="entry name" value="TWO-COMPONENT SYSTEM SENSOR PROTEIN"/>
    <property type="match status" value="1"/>
</dbReference>
<dbReference type="EMBL" id="JRVC01000023">
    <property type="protein sequence ID" value="KHS43285.1"/>
    <property type="molecule type" value="Genomic_DNA"/>
</dbReference>
<dbReference type="RefSeq" id="WP_052242658.1">
    <property type="nucleotide sequence ID" value="NZ_JRVC01000023.1"/>
</dbReference>
<dbReference type="STRING" id="48936.NJ75_03917"/>
<accession>A0A0B8ZAL0</accession>
<keyword evidence="5" id="KW-0288">FMN</keyword>
<dbReference type="NCBIfam" id="TIGR00229">
    <property type="entry name" value="sensory_box"/>
    <property type="match status" value="1"/>
</dbReference>
<evidence type="ECO:0000256" key="8">
    <source>
        <dbReference type="ARBA" id="ARBA00022741"/>
    </source>
</evidence>
<evidence type="ECO:0000256" key="2">
    <source>
        <dbReference type="ARBA" id="ARBA00012438"/>
    </source>
</evidence>
<evidence type="ECO:0000256" key="1">
    <source>
        <dbReference type="ARBA" id="ARBA00000085"/>
    </source>
</evidence>
<dbReference type="Gene3D" id="3.30.565.10">
    <property type="entry name" value="Histidine kinase-like ATPase, C-terminal domain"/>
    <property type="match status" value="1"/>
</dbReference>
<keyword evidence="7" id="KW-0677">Repeat</keyword>
<keyword evidence="9 14" id="KW-0418">Kinase</keyword>
<feature type="domain" description="PAS" evidence="12">
    <location>
        <begin position="3"/>
        <end position="73"/>
    </location>
</feature>
<dbReference type="AlphaFoldDB" id="A0A0B8ZAL0"/>
<dbReference type="GO" id="GO:0006355">
    <property type="term" value="P:regulation of DNA-templated transcription"/>
    <property type="evidence" value="ECO:0007669"/>
    <property type="project" value="InterPro"/>
</dbReference>
<dbReference type="GO" id="GO:0004673">
    <property type="term" value="F:protein histidine kinase activity"/>
    <property type="evidence" value="ECO:0007669"/>
    <property type="project" value="UniProtKB-EC"/>
</dbReference>
<evidence type="ECO:0000259" key="12">
    <source>
        <dbReference type="PROSITE" id="PS50112"/>
    </source>
</evidence>
<dbReference type="PROSITE" id="PS50113">
    <property type="entry name" value="PAC"/>
    <property type="match status" value="1"/>
</dbReference>
<comment type="catalytic activity">
    <reaction evidence="1">
        <text>ATP + protein L-histidine = ADP + protein N-phospho-L-histidine.</text>
        <dbReference type="EC" id="2.7.13.3"/>
    </reaction>
</comment>
<organism evidence="14 15">
    <name type="scientific">Novosphingobium subterraneum</name>
    <dbReference type="NCBI Taxonomy" id="48936"/>
    <lineage>
        <taxon>Bacteria</taxon>
        <taxon>Pseudomonadati</taxon>
        <taxon>Pseudomonadota</taxon>
        <taxon>Alphaproteobacteria</taxon>
        <taxon>Sphingomonadales</taxon>
        <taxon>Sphingomonadaceae</taxon>
        <taxon>Novosphingobium</taxon>
    </lineage>
</organism>
<dbReference type="PROSITE" id="PS50112">
    <property type="entry name" value="PAS"/>
    <property type="match status" value="1"/>
</dbReference>
<name>A0A0B8ZAL0_9SPHN</name>
<dbReference type="InterPro" id="IPR036890">
    <property type="entry name" value="HATPase_C_sf"/>
</dbReference>
<evidence type="ECO:0000256" key="5">
    <source>
        <dbReference type="ARBA" id="ARBA00022643"/>
    </source>
</evidence>
<dbReference type="PATRIC" id="fig|48936.3.peg.3950"/>
<evidence type="ECO:0000256" key="9">
    <source>
        <dbReference type="ARBA" id="ARBA00022777"/>
    </source>
</evidence>
<evidence type="ECO:0000313" key="14">
    <source>
        <dbReference type="EMBL" id="KHS43285.1"/>
    </source>
</evidence>
<evidence type="ECO:0000256" key="4">
    <source>
        <dbReference type="ARBA" id="ARBA00022630"/>
    </source>
</evidence>
<dbReference type="EC" id="2.7.13.3" evidence="2"/>
<evidence type="ECO:0000259" key="13">
    <source>
        <dbReference type="PROSITE" id="PS50113"/>
    </source>
</evidence>
<dbReference type="InterPro" id="IPR011102">
    <property type="entry name" value="Sig_transdc_His_kinase_HWE"/>
</dbReference>
<reference evidence="14 15" key="1">
    <citation type="submission" date="2014-10" db="EMBL/GenBank/DDBJ databases">
        <title>Draft genome sequence of Novosphingobium subterraneum DSM 12447.</title>
        <authorList>
            <person name="Gan H.M."/>
            <person name="Gan H.Y."/>
            <person name="Savka M.A."/>
        </authorList>
    </citation>
    <scope>NUCLEOTIDE SEQUENCE [LARGE SCALE GENOMIC DNA]</scope>
    <source>
        <strain evidence="14 15">DSM 12447</strain>
    </source>
</reference>
<gene>
    <name evidence="14" type="ORF">NJ75_03917</name>
</gene>
<keyword evidence="11" id="KW-0843">Virulence</keyword>
<dbReference type="SMART" id="SM00091">
    <property type="entry name" value="PAS"/>
    <property type="match status" value="1"/>
</dbReference>
<sequence length="324" mass="35808">MADSALLREILDAQLETVCRFRADGTILFVNRAYAATLGREPHELTGRNLWDFVTGEDQAHVRAMLLNLTPAQPELTIENRFEAAGGTRWMLWRNHALEFDDAGAWSVAQSTGIDITERKQLEEQLKLLVDELNHRVKNTLMVVQAMAHQTFRGEGAADGRISTFSDRLAALSGAHDALSRTNWAGARLADIVNHGLLICRADDMRLDVSGPEVIMPANATVSLVMVLHELATNAMKYGALSGLTGRVTVRWALDDSEMVVIDWVESGGPEVNMPERKGFGSRLLAEAIPRQLGGRVDLDYDRAGLRCRIAVPHFRPFPGTQDD</sequence>
<dbReference type="GO" id="GO:0005524">
    <property type="term" value="F:ATP binding"/>
    <property type="evidence" value="ECO:0007669"/>
    <property type="project" value="UniProtKB-KW"/>
</dbReference>
<feature type="domain" description="PAC" evidence="13">
    <location>
        <begin position="72"/>
        <end position="128"/>
    </location>
</feature>
<dbReference type="PANTHER" id="PTHR41523:SF7">
    <property type="entry name" value="HISTIDINE KINASE"/>
    <property type="match status" value="1"/>
</dbReference>
<evidence type="ECO:0000256" key="11">
    <source>
        <dbReference type="ARBA" id="ARBA00023026"/>
    </source>
</evidence>
<dbReference type="Proteomes" id="UP000031338">
    <property type="component" value="Unassembled WGS sequence"/>
</dbReference>
<dbReference type="Pfam" id="PF00989">
    <property type="entry name" value="PAS"/>
    <property type="match status" value="1"/>
</dbReference>
<dbReference type="CDD" id="cd00130">
    <property type="entry name" value="PAS"/>
    <property type="match status" value="1"/>
</dbReference>
<keyword evidence="3" id="KW-0597">Phosphoprotein</keyword>
<evidence type="ECO:0000256" key="10">
    <source>
        <dbReference type="ARBA" id="ARBA00022840"/>
    </source>
</evidence>
<dbReference type="InterPro" id="IPR035965">
    <property type="entry name" value="PAS-like_dom_sf"/>
</dbReference>
<evidence type="ECO:0000256" key="6">
    <source>
        <dbReference type="ARBA" id="ARBA00022679"/>
    </source>
</evidence>
<dbReference type="InterPro" id="IPR013767">
    <property type="entry name" value="PAS_fold"/>
</dbReference>
<dbReference type="SUPFAM" id="SSF55874">
    <property type="entry name" value="ATPase domain of HSP90 chaperone/DNA topoisomerase II/histidine kinase"/>
    <property type="match status" value="1"/>
</dbReference>
<dbReference type="Gene3D" id="3.30.450.20">
    <property type="entry name" value="PAS domain"/>
    <property type="match status" value="1"/>
</dbReference>
<proteinExistence type="predicted"/>
<evidence type="ECO:0000256" key="3">
    <source>
        <dbReference type="ARBA" id="ARBA00022553"/>
    </source>
</evidence>
<dbReference type="InterPro" id="IPR000700">
    <property type="entry name" value="PAS-assoc_C"/>
</dbReference>
<keyword evidence="4" id="KW-0285">Flavoprotein</keyword>
<comment type="caution">
    <text evidence="14">The sequence shown here is derived from an EMBL/GenBank/DDBJ whole genome shotgun (WGS) entry which is preliminary data.</text>
</comment>
<keyword evidence="10" id="KW-0067">ATP-binding</keyword>
<dbReference type="Pfam" id="PF07536">
    <property type="entry name" value="HWE_HK"/>
    <property type="match status" value="1"/>
</dbReference>
<dbReference type="SUPFAM" id="SSF55785">
    <property type="entry name" value="PYP-like sensor domain (PAS domain)"/>
    <property type="match status" value="1"/>
</dbReference>
<keyword evidence="8" id="KW-0547">Nucleotide-binding</keyword>
<evidence type="ECO:0000256" key="7">
    <source>
        <dbReference type="ARBA" id="ARBA00022737"/>
    </source>
</evidence>
<keyword evidence="15" id="KW-1185">Reference proteome</keyword>
<protein>
    <recommendedName>
        <fullName evidence="2">histidine kinase</fullName>
        <ecNumber evidence="2">2.7.13.3</ecNumber>
    </recommendedName>
</protein>
<dbReference type="SMART" id="SM00911">
    <property type="entry name" value="HWE_HK"/>
    <property type="match status" value="1"/>
</dbReference>
<evidence type="ECO:0000313" key="15">
    <source>
        <dbReference type="Proteomes" id="UP000031338"/>
    </source>
</evidence>